<dbReference type="EnsemblPlants" id="KQL00149">
    <property type="protein sequence ID" value="KQL00149"/>
    <property type="gene ID" value="SETIT_015047mg"/>
</dbReference>
<dbReference type="InParanoid" id="K3YLC4"/>
<reference evidence="1" key="2">
    <citation type="submission" date="2018-08" db="UniProtKB">
        <authorList>
            <consortium name="EnsemblPlants"/>
        </authorList>
    </citation>
    <scope>IDENTIFICATION</scope>
    <source>
        <strain evidence="1">Yugu1</strain>
    </source>
</reference>
<protein>
    <submittedName>
        <fullName evidence="1">Uncharacterized protein</fullName>
    </submittedName>
</protein>
<accession>K3YLC4</accession>
<proteinExistence type="predicted"/>
<reference evidence="2" key="1">
    <citation type="journal article" date="2012" name="Nat. Biotechnol.">
        <title>Reference genome sequence of the model plant Setaria.</title>
        <authorList>
            <person name="Bennetzen J.L."/>
            <person name="Schmutz J."/>
            <person name="Wang H."/>
            <person name="Percifield R."/>
            <person name="Hawkins J."/>
            <person name="Pontaroli A.C."/>
            <person name="Estep M."/>
            <person name="Feng L."/>
            <person name="Vaughn J.N."/>
            <person name="Grimwood J."/>
            <person name="Jenkins J."/>
            <person name="Barry K."/>
            <person name="Lindquist E."/>
            <person name="Hellsten U."/>
            <person name="Deshpande S."/>
            <person name="Wang X."/>
            <person name="Wu X."/>
            <person name="Mitros T."/>
            <person name="Triplett J."/>
            <person name="Yang X."/>
            <person name="Ye C.Y."/>
            <person name="Mauro-Herrera M."/>
            <person name="Wang L."/>
            <person name="Li P."/>
            <person name="Sharma M."/>
            <person name="Sharma R."/>
            <person name="Ronald P.C."/>
            <person name="Panaud O."/>
            <person name="Kellogg E.A."/>
            <person name="Brutnell T.P."/>
            <person name="Doust A.N."/>
            <person name="Tuskan G.A."/>
            <person name="Rokhsar D."/>
            <person name="Devos K.M."/>
        </authorList>
    </citation>
    <scope>NUCLEOTIDE SEQUENCE [LARGE SCALE GENOMIC DNA]</scope>
    <source>
        <strain evidence="2">cv. Yugu1</strain>
    </source>
</reference>
<dbReference type="STRING" id="4555.K3YLC4"/>
<dbReference type="Proteomes" id="UP000004995">
    <property type="component" value="Unassembled WGS sequence"/>
</dbReference>
<evidence type="ECO:0000313" key="1">
    <source>
        <dbReference type="EnsemblPlants" id="KQL00149"/>
    </source>
</evidence>
<dbReference type="Gramene" id="KQL00149">
    <property type="protein sequence ID" value="KQL00149"/>
    <property type="gene ID" value="SETIT_015047mg"/>
</dbReference>
<organism evidence="1 2">
    <name type="scientific">Setaria italica</name>
    <name type="common">Foxtail millet</name>
    <name type="synonym">Panicum italicum</name>
    <dbReference type="NCBI Taxonomy" id="4555"/>
    <lineage>
        <taxon>Eukaryota</taxon>
        <taxon>Viridiplantae</taxon>
        <taxon>Streptophyta</taxon>
        <taxon>Embryophyta</taxon>
        <taxon>Tracheophyta</taxon>
        <taxon>Spermatophyta</taxon>
        <taxon>Magnoliopsida</taxon>
        <taxon>Liliopsida</taxon>
        <taxon>Poales</taxon>
        <taxon>Poaceae</taxon>
        <taxon>PACMAD clade</taxon>
        <taxon>Panicoideae</taxon>
        <taxon>Panicodae</taxon>
        <taxon>Paniceae</taxon>
        <taxon>Cenchrinae</taxon>
        <taxon>Setaria</taxon>
    </lineage>
</organism>
<evidence type="ECO:0000313" key="2">
    <source>
        <dbReference type="Proteomes" id="UP000004995"/>
    </source>
</evidence>
<name>K3YLC4_SETIT</name>
<dbReference type="OMA" id="MEGTMER"/>
<dbReference type="EMBL" id="AGNK02003479">
    <property type="status" value="NOT_ANNOTATED_CDS"/>
    <property type="molecule type" value="Genomic_DNA"/>
</dbReference>
<dbReference type="AlphaFoldDB" id="K3YLC4"/>
<dbReference type="HOGENOM" id="CLU_068554_0_0_1"/>
<keyword evidence="2" id="KW-1185">Reference proteome</keyword>
<sequence>MEAMEGTMERMKLSAVEKKGIRIGAAESARVRSANPQAISKVLAEKLMNADGLAQALGRIWFPIKGVTYKDLAGKRRALEEGPWMFGKDLLVMVNYDETKTIEEMEFAFIPIWVRVTKLPFGMMNKPTGEGIGEEMG</sequence>